<comment type="caution">
    <text evidence="3">The sequence shown here is derived from an EMBL/GenBank/DDBJ whole genome shotgun (WGS) entry which is preliminary data.</text>
</comment>
<dbReference type="SMART" id="SM00357">
    <property type="entry name" value="CSP"/>
    <property type="match status" value="1"/>
</dbReference>
<dbReference type="InterPro" id="IPR011129">
    <property type="entry name" value="CSD"/>
</dbReference>
<evidence type="ECO:0000313" key="3">
    <source>
        <dbReference type="EMBL" id="NYT46396.1"/>
    </source>
</evidence>
<dbReference type="Pfam" id="PF00313">
    <property type="entry name" value="CSD"/>
    <property type="match status" value="1"/>
</dbReference>
<evidence type="ECO:0000256" key="1">
    <source>
        <dbReference type="ARBA" id="ARBA00022553"/>
    </source>
</evidence>
<name>A0A7Z0MMF3_9GAMM</name>
<evidence type="ECO:0000259" key="2">
    <source>
        <dbReference type="PROSITE" id="PS51857"/>
    </source>
</evidence>
<dbReference type="CDD" id="cd04458">
    <property type="entry name" value="CSP_CDS"/>
    <property type="match status" value="1"/>
</dbReference>
<gene>
    <name evidence="3" type="ORF">H0A75_00420</name>
</gene>
<evidence type="ECO:0000313" key="4">
    <source>
        <dbReference type="Proteomes" id="UP000537890"/>
    </source>
</evidence>
<dbReference type="PANTHER" id="PTHR12962">
    <property type="entry name" value="CALCIUM-REGULATED HEAT STABLE PROTEIN CRHSP-24-RELATED"/>
    <property type="match status" value="1"/>
</dbReference>
<protein>
    <submittedName>
        <fullName evidence="3">Cold shock domain-containing protein</fullName>
    </submittedName>
</protein>
<feature type="domain" description="CSD" evidence="2">
    <location>
        <begin position="5"/>
        <end position="71"/>
    </location>
</feature>
<dbReference type="Gene3D" id="2.40.50.140">
    <property type="entry name" value="Nucleic acid-binding proteins"/>
    <property type="match status" value="1"/>
</dbReference>
<dbReference type="InterPro" id="IPR012340">
    <property type="entry name" value="NA-bd_OB-fold"/>
</dbReference>
<accession>A0A7Z0MMF3</accession>
<proteinExistence type="predicted"/>
<reference evidence="3 4" key="1">
    <citation type="submission" date="2020-05" db="EMBL/GenBank/DDBJ databases">
        <title>Horizontal transmission and recombination maintain forever young bacterial symbiont genomes.</title>
        <authorList>
            <person name="Russell S.L."/>
            <person name="Pepper-Tunick E."/>
            <person name="Svedberg J."/>
            <person name="Byrne A."/>
            <person name="Ruelas Castillo J."/>
            <person name="Vollmers C."/>
            <person name="Beinart R.A."/>
            <person name="Corbett-Detig R."/>
        </authorList>
    </citation>
    <scope>NUCLEOTIDE SEQUENCE [LARGE SCALE GENOMIC DNA]</scope>
    <source>
        <strain evidence="3">4727-3</strain>
    </source>
</reference>
<dbReference type="PROSITE" id="PS51857">
    <property type="entry name" value="CSD_2"/>
    <property type="match status" value="1"/>
</dbReference>
<dbReference type="GO" id="GO:0005829">
    <property type="term" value="C:cytosol"/>
    <property type="evidence" value="ECO:0007669"/>
    <property type="project" value="UniProtKB-ARBA"/>
</dbReference>
<dbReference type="SUPFAM" id="SSF50249">
    <property type="entry name" value="Nucleic acid-binding proteins"/>
    <property type="match status" value="1"/>
</dbReference>
<dbReference type="InterPro" id="IPR052069">
    <property type="entry name" value="Ca-reg_mRNA-binding_domain"/>
</dbReference>
<dbReference type="PANTHER" id="PTHR12962:SF1">
    <property type="entry name" value="COLD SHOCK DOMAIN-CONTAINING PROTEIN CG9705"/>
    <property type="match status" value="1"/>
</dbReference>
<dbReference type="InterPro" id="IPR002059">
    <property type="entry name" value="CSP_DNA-bd"/>
</dbReference>
<dbReference type="Proteomes" id="UP000537890">
    <property type="component" value="Unassembled WGS sequence"/>
</dbReference>
<dbReference type="GO" id="GO:0003730">
    <property type="term" value="F:mRNA 3'-UTR binding"/>
    <property type="evidence" value="ECO:0007669"/>
    <property type="project" value="TreeGrafter"/>
</dbReference>
<sequence>MATQEYTGAIAAWKDDRGFGFIRTESDNKEDDVFIHISSLNNMSRRPRVGDIIHYDLIEENGKTKASNAIIEGVEPFHDASKSCNTFLTVIITALIASAITYGVVTKVLVEENSCVNDGISIELTE</sequence>
<dbReference type="EMBL" id="JACCHS010000002">
    <property type="protein sequence ID" value="NYT46396.1"/>
    <property type="molecule type" value="Genomic_DNA"/>
</dbReference>
<organism evidence="3 4">
    <name type="scientific">Candidatus Methanofishera endochildressiae</name>
    <dbReference type="NCBI Taxonomy" id="2738884"/>
    <lineage>
        <taxon>Bacteria</taxon>
        <taxon>Pseudomonadati</taxon>
        <taxon>Pseudomonadota</taxon>
        <taxon>Gammaproteobacteria</taxon>
        <taxon>Candidatus Methanofishera</taxon>
    </lineage>
</organism>
<dbReference type="AlphaFoldDB" id="A0A7Z0MMF3"/>
<keyword evidence="1" id="KW-0597">Phosphoprotein</keyword>
<dbReference type="GO" id="GO:0043488">
    <property type="term" value="P:regulation of mRNA stability"/>
    <property type="evidence" value="ECO:0007669"/>
    <property type="project" value="TreeGrafter"/>
</dbReference>